<feature type="region of interest" description="Disordered" evidence="2">
    <location>
        <begin position="108"/>
        <end position="128"/>
    </location>
</feature>
<feature type="coiled-coil region" evidence="1">
    <location>
        <begin position="39"/>
        <end position="88"/>
    </location>
</feature>
<comment type="caution">
    <text evidence="3">The sequence shown here is derived from an EMBL/GenBank/DDBJ whole genome shotgun (WGS) entry which is preliminary data.</text>
</comment>
<keyword evidence="4" id="KW-1185">Reference proteome</keyword>
<evidence type="ECO:0000256" key="1">
    <source>
        <dbReference type="SAM" id="Coils"/>
    </source>
</evidence>
<dbReference type="Proteomes" id="UP001194714">
    <property type="component" value="Unassembled WGS sequence"/>
</dbReference>
<dbReference type="EMBL" id="JAAEJV010000010">
    <property type="protein sequence ID" value="MBF5059083.1"/>
    <property type="molecule type" value="Genomic_DNA"/>
</dbReference>
<sequence>MDWTYTLTTIGTLGAFVMYIASRTDRRVDAFEARMEASNKALNDNIDATNKALNEKIEASKKELKSEIKDLDKKIDAVEKDVNRVYSKVSNIEGQMMQMTRPNVIPITRHQEKHENPLDDGDQNVQEC</sequence>
<evidence type="ECO:0000313" key="3">
    <source>
        <dbReference type="EMBL" id="MBF5059083.1"/>
    </source>
</evidence>
<gene>
    <name evidence="3" type="ORF">NEPTK9_000588</name>
</gene>
<evidence type="ECO:0000256" key="2">
    <source>
        <dbReference type="SAM" id="MobiDB-lite"/>
    </source>
</evidence>
<keyword evidence="1" id="KW-0175">Coiled coil</keyword>
<evidence type="ECO:0000313" key="4">
    <source>
        <dbReference type="Proteomes" id="UP001194714"/>
    </source>
</evidence>
<protein>
    <submittedName>
        <fullName evidence="3">Uncharacterized protein</fullName>
    </submittedName>
</protein>
<dbReference type="Gene3D" id="1.20.5.340">
    <property type="match status" value="1"/>
</dbReference>
<name>A0ABS0AY75_9BACT</name>
<organism evidence="3 4">
    <name type="scientific">Candidatus Neptunichlamydia vexilliferae</name>
    <dbReference type="NCBI Taxonomy" id="1651774"/>
    <lineage>
        <taxon>Bacteria</taxon>
        <taxon>Pseudomonadati</taxon>
        <taxon>Chlamydiota</taxon>
        <taxon>Chlamydiia</taxon>
        <taxon>Parachlamydiales</taxon>
        <taxon>Simkaniaceae</taxon>
        <taxon>Candidatus Neptunichlamydia</taxon>
    </lineage>
</organism>
<proteinExistence type="predicted"/>
<dbReference type="RefSeq" id="WP_194847383.1">
    <property type="nucleotide sequence ID" value="NZ_JAAEJV010000010.1"/>
</dbReference>
<reference evidence="3 4" key="1">
    <citation type="submission" date="2020-01" db="EMBL/GenBank/DDBJ databases">
        <title>Draft genome sequence of Cand. Neptunochlamydia vexilliferae K9.</title>
        <authorList>
            <person name="Schulz F."/>
            <person name="Koestlbacher S."/>
            <person name="Wascher F."/>
            <person name="Pizzetti I."/>
            <person name="Horn M."/>
        </authorList>
    </citation>
    <scope>NUCLEOTIDE SEQUENCE [LARGE SCALE GENOMIC DNA]</scope>
    <source>
        <strain evidence="3 4">K9</strain>
    </source>
</reference>
<accession>A0ABS0AY75</accession>